<evidence type="ECO:0000256" key="2">
    <source>
        <dbReference type="ARBA" id="ARBA00023239"/>
    </source>
</evidence>
<evidence type="ECO:0000313" key="4">
    <source>
        <dbReference type="EMBL" id="VFT97231.1"/>
    </source>
</evidence>
<keyword evidence="2" id="KW-0456">Lyase</keyword>
<evidence type="ECO:0000256" key="1">
    <source>
        <dbReference type="ARBA" id="ARBA00012060"/>
    </source>
</evidence>
<dbReference type="Gene3D" id="3.40.50.9100">
    <property type="entry name" value="Dehydroquinase, class II"/>
    <property type="match status" value="1"/>
</dbReference>
<dbReference type="AlphaFoldDB" id="A0A485LJY6"/>
<sequence length="256" mass="27570">MAAARPRFFSNIKSADEYFLPNLYGQTTNQPAPASTSLSEEAFFESDIERLDAELESIFGSSLQERHGANTDEDIRAAVAPVDQHQPPPPPATTVVPPIPRYDEMTRVIGTPFDHRPQRTQYRRDANVLVVNGPCALAQGKIAGTQASWSDVQAALEQQASTAGIGLAVENSNHEGVVIDHLLNATEHTTVILNCGDLLHAYPAIQKAASLSAAQVLLLNDTPLADSNASARQLTGFGAFGYKVALHAAIEQFKEQ</sequence>
<reference evidence="4 5" key="1">
    <citation type="submission" date="2019-03" db="EMBL/GenBank/DDBJ databases">
        <authorList>
            <person name="Gaulin E."/>
            <person name="Dumas B."/>
        </authorList>
    </citation>
    <scope>NUCLEOTIDE SEQUENCE [LARGE SCALE GENOMIC DNA]</scope>
    <source>
        <strain evidence="4">CBS 568.67</strain>
    </source>
</reference>
<name>A0A485LJY6_9STRA</name>
<dbReference type="InterPro" id="IPR001874">
    <property type="entry name" value="DHquinase_II"/>
</dbReference>
<reference evidence="3" key="2">
    <citation type="submission" date="2019-06" db="EMBL/GenBank/DDBJ databases">
        <title>Genomics analysis of Aphanomyces spp. identifies a new class of oomycete effector associated with host adaptation.</title>
        <authorList>
            <person name="Gaulin E."/>
        </authorList>
    </citation>
    <scope>NUCLEOTIDE SEQUENCE</scope>
    <source>
        <strain evidence="3">CBS 578.67</strain>
    </source>
</reference>
<dbReference type="GO" id="GO:0019631">
    <property type="term" value="P:quinate catabolic process"/>
    <property type="evidence" value="ECO:0007669"/>
    <property type="project" value="TreeGrafter"/>
</dbReference>
<proteinExistence type="predicted"/>
<dbReference type="EMBL" id="VJMH01006868">
    <property type="protein sequence ID" value="KAF0687741.1"/>
    <property type="molecule type" value="Genomic_DNA"/>
</dbReference>
<dbReference type="OrthoDB" id="63916at2759"/>
<dbReference type="SUPFAM" id="SSF52304">
    <property type="entry name" value="Type II 3-dehydroquinate dehydratase"/>
    <property type="match status" value="1"/>
</dbReference>
<dbReference type="PANTHER" id="PTHR21272:SF3">
    <property type="entry name" value="CATABOLIC 3-DEHYDROQUINASE"/>
    <property type="match status" value="1"/>
</dbReference>
<dbReference type="Proteomes" id="UP000332933">
    <property type="component" value="Unassembled WGS sequence"/>
</dbReference>
<dbReference type="GO" id="GO:0003855">
    <property type="term" value="F:3-dehydroquinate dehydratase activity"/>
    <property type="evidence" value="ECO:0007669"/>
    <property type="project" value="UniProtKB-EC"/>
</dbReference>
<evidence type="ECO:0000313" key="3">
    <source>
        <dbReference type="EMBL" id="KAF0687741.1"/>
    </source>
</evidence>
<dbReference type="PANTHER" id="PTHR21272">
    <property type="entry name" value="CATABOLIC 3-DEHYDROQUINASE"/>
    <property type="match status" value="1"/>
</dbReference>
<dbReference type="EC" id="4.2.1.10" evidence="1"/>
<keyword evidence="5" id="KW-1185">Reference proteome</keyword>
<dbReference type="Pfam" id="PF01220">
    <property type="entry name" value="DHquinase_II"/>
    <property type="match status" value="1"/>
</dbReference>
<accession>A0A485LJY6</accession>
<dbReference type="InterPro" id="IPR036441">
    <property type="entry name" value="DHquinase_II_sf"/>
</dbReference>
<dbReference type="EMBL" id="CAADRA010006894">
    <property type="protein sequence ID" value="VFT97231.1"/>
    <property type="molecule type" value="Genomic_DNA"/>
</dbReference>
<organism evidence="4 5">
    <name type="scientific">Aphanomyces stellatus</name>
    <dbReference type="NCBI Taxonomy" id="120398"/>
    <lineage>
        <taxon>Eukaryota</taxon>
        <taxon>Sar</taxon>
        <taxon>Stramenopiles</taxon>
        <taxon>Oomycota</taxon>
        <taxon>Saprolegniomycetes</taxon>
        <taxon>Saprolegniales</taxon>
        <taxon>Verrucalvaceae</taxon>
        <taxon>Aphanomyces</taxon>
    </lineage>
</organism>
<evidence type="ECO:0000313" key="5">
    <source>
        <dbReference type="Proteomes" id="UP000332933"/>
    </source>
</evidence>
<gene>
    <name evidence="4" type="primary">Aste57867_20546</name>
    <name evidence="3" type="ORF">As57867_020479</name>
    <name evidence="4" type="ORF">ASTE57867_20546</name>
</gene>
<protein>
    <recommendedName>
        <fullName evidence="1">3-dehydroquinate dehydratase</fullName>
        <ecNumber evidence="1">4.2.1.10</ecNumber>
    </recommendedName>
</protein>